<dbReference type="Proteomes" id="UP001207654">
    <property type="component" value="Unassembled WGS sequence"/>
</dbReference>
<accession>A0ABT4ALT3</accession>
<dbReference type="Pfam" id="PF08241">
    <property type="entry name" value="Methyltransf_11"/>
    <property type="match status" value="1"/>
</dbReference>
<keyword evidence="3" id="KW-0949">S-adenosyl-L-methionine</keyword>
<dbReference type="PANTHER" id="PTHR44068:SF11">
    <property type="entry name" value="GERANYL DIPHOSPHATE 2-C-METHYLTRANSFERASE"/>
    <property type="match status" value="1"/>
</dbReference>
<sequence>MSTEIEATPESVARHYDSVTPFYEIIGSRSLHFGYWPQGDAGGSFGEAQQRFTDLLLGQLGSQAGQRVIDVGCGLGEPAIQLARSTGCKVEGITISPLQAAQAGRWANQLGMGGQTTFHRGDAMALPFPAESFDAAWAIESLFHMPDRAAVLRELARVLRPGGRMLIADIVLSADATPEDRSFLQRAFVARSFSTTEAYPALVRDAGFELEQLLDVRENVLPTFGAVASALREKEAEVRQAYSEDFLAGVQGQWARITEHALRCMGYIVLTAKRRPLEE</sequence>
<evidence type="ECO:0000313" key="5">
    <source>
        <dbReference type="EMBL" id="MCY1082665.1"/>
    </source>
</evidence>
<comment type="caution">
    <text evidence="5">The sequence shown here is derived from an EMBL/GenBank/DDBJ whole genome shotgun (WGS) entry which is preliminary data.</text>
</comment>
<evidence type="ECO:0000256" key="3">
    <source>
        <dbReference type="ARBA" id="ARBA00022691"/>
    </source>
</evidence>
<name>A0ABT4ALT3_9BACT</name>
<dbReference type="InterPro" id="IPR050447">
    <property type="entry name" value="Erg6_SMT_methyltransf"/>
</dbReference>
<dbReference type="Gene3D" id="3.40.50.150">
    <property type="entry name" value="Vaccinia Virus protein VP39"/>
    <property type="match status" value="1"/>
</dbReference>
<reference evidence="5 6" key="1">
    <citation type="submission" date="2022-11" db="EMBL/GenBank/DDBJ databases">
        <title>Minimal conservation of predation-associated metabolite biosynthetic gene clusters underscores biosynthetic potential of Myxococcota including descriptions for ten novel species: Archangium lansinium sp. nov., Myxococcus landrumus sp. nov., Nannocystis bai.</title>
        <authorList>
            <person name="Ahearne A."/>
            <person name="Stevens C."/>
            <person name="Phillips K."/>
        </authorList>
    </citation>
    <scope>NUCLEOTIDE SEQUENCE [LARGE SCALE GENOMIC DNA]</scope>
    <source>
        <strain evidence="5 6">MIWBW</strain>
    </source>
</reference>
<dbReference type="GO" id="GO:0008168">
    <property type="term" value="F:methyltransferase activity"/>
    <property type="evidence" value="ECO:0007669"/>
    <property type="project" value="UniProtKB-KW"/>
</dbReference>
<keyword evidence="6" id="KW-1185">Reference proteome</keyword>
<evidence type="ECO:0000256" key="2">
    <source>
        <dbReference type="ARBA" id="ARBA00022679"/>
    </source>
</evidence>
<dbReference type="SUPFAM" id="SSF53335">
    <property type="entry name" value="S-adenosyl-L-methionine-dependent methyltransferases"/>
    <property type="match status" value="1"/>
</dbReference>
<dbReference type="InterPro" id="IPR029063">
    <property type="entry name" value="SAM-dependent_MTases_sf"/>
</dbReference>
<protein>
    <submittedName>
        <fullName evidence="5">Methyltransferase domain-containing protein</fullName>
    </submittedName>
</protein>
<evidence type="ECO:0000313" key="6">
    <source>
        <dbReference type="Proteomes" id="UP001207654"/>
    </source>
</evidence>
<evidence type="ECO:0000256" key="1">
    <source>
        <dbReference type="ARBA" id="ARBA00022603"/>
    </source>
</evidence>
<dbReference type="InterPro" id="IPR013216">
    <property type="entry name" value="Methyltransf_11"/>
</dbReference>
<feature type="domain" description="Polyketide synthase-like methyltransferase" evidence="4">
    <location>
        <begin position="22"/>
        <end position="256"/>
    </location>
</feature>
<dbReference type="GO" id="GO:0032259">
    <property type="term" value="P:methylation"/>
    <property type="evidence" value="ECO:0007669"/>
    <property type="project" value="UniProtKB-KW"/>
</dbReference>
<dbReference type="EMBL" id="JAPNKA010000001">
    <property type="protein sequence ID" value="MCY1082665.1"/>
    <property type="molecule type" value="Genomic_DNA"/>
</dbReference>
<proteinExistence type="predicted"/>
<dbReference type="InterPro" id="IPR020803">
    <property type="entry name" value="MeTfrase_dom"/>
</dbReference>
<dbReference type="SMART" id="SM00828">
    <property type="entry name" value="PKS_MT"/>
    <property type="match status" value="1"/>
</dbReference>
<evidence type="ECO:0000259" key="4">
    <source>
        <dbReference type="SMART" id="SM00828"/>
    </source>
</evidence>
<dbReference type="PANTHER" id="PTHR44068">
    <property type="entry name" value="ZGC:194242"/>
    <property type="match status" value="1"/>
</dbReference>
<keyword evidence="1 5" id="KW-0489">Methyltransferase</keyword>
<gene>
    <name evidence="5" type="ORF">OV287_50270</name>
</gene>
<dbReference type="CDD" id="cd02440">
    <property type="entry name" value="AdoMet_MTases"/>
    <property type="match status" value="1"/>
</dbReference>
<keyword evidence="2" id="KW-0808">Transferase</keyword>
<organism evidence="5 6">
    <name type="scientific">Archangium lansingense</name>
    <dbReference type="NCBI Taxonomy" id="2995310"/>
    <lineage>
        <taxon>Bacteria</taxon>
        <taxon>Pseudomonadati</taxon>
        <taxon>Myxococcota</taxon>
        <taxon>Myxococcia</taxon>
        <taxon>Myxococcales</taxon>
        <taxon>Cystobacterineae</taxon>
        <taxon>Archangiaceae</taxon>
        <taxon>Archangium</taxon>
    </lineage>
</organism>
<dbReference type="RefSeq" id="WP_267541224.1">
    <property type="nucleotide sequence ID" value="NZ_JAPNKA010000001.1"/>
</dbReference>